<dbReference type="SUPFAM" id="SSF46689">
    <property type="entry name" value="Homeodomain-like"/>
    <property type="match status" value="1"/>
</dbReference>
<dbReference type="PRINTS" id="PR01590">
    <property type="entry name" value="HTHFIS"/>
</dbReference>
<dbReference type="PROSITE" id="PS00676">
    <property type="entry name" value="SIGMA54_INTERACT_2"/>
    <property type="match status" value="1"/>
</dbReference>
<proteinExistence type="predicted"/>
<dbReference type="OrthoDB" id="9804019at2"/>
<keyword evidence="4" id="KW-0238">DNA-binding</keyword>
<evidence type="ECO:0000256" key="1">
    <source>
        <dbReference type="ARBA" id="ARBA00022741"/>
    </source>
</evidence>
<dbReference type="SMART" id="SM00989">
    <property type="entry name" value="V4R"/>
    <property type="match status" value="1"/>
</dbReference>
<dbReference type="InterPro" id="IPR025944">
    <property type="entry name" value="Sigma_54_int_dom_CS"/>
</dbReference>
<dbReference type="EMBL" id="CP016895">
    <property type="protein sequence ID" value="AOA58823.1"/>
    <property type="molecule type" value="Genomic_DNA"/>
</dbReference>
<dbReference type="RefSeq" id="WP_067556010.1">
    <property type="nucleotide sequence ID" value="NZ_CP016895.1"/>
</dbReference>
<keyword evidence="2" id="KW-0067">ATP-binding</keyword>
<evidence type="ECO:0000256" key="4">
    <source>
        <dbReference type="ARBA" id="ARBA00023125"/>
    </source>
</evidence>
<dbReference type="FunFam" id="3.40.50.300:FF:000006">
    <property type="entry name" value="DNA-binding transcriptional regulator NtrC"/>
    <property type="match status" value="1"/>
</dbReference>
<reference evidence="7 8" key="1">
    <citation type="submission" date="2016-08" db="EMBL/GenBank/DDBJ databases">
        <authorList>
            <person name="Seilhamer J.J."/>
        </authorList>
    </citation>
    <scope>NUCLEOTIDE SEQUENCE [LARGE SCALE GENOMIC DNA]</scope>
    <source>
        <strain evidence="7 8">BRTC-1</strain>
    </source>
</reference>
<organism evidence="7 8">
    <name type="scientific">Acinetobacter larvae</name>
    <dbReference type="NCBI Taxonomy" id="1789224"/>
    <lineage>
        <taxon>Bacteria</taxon>
        <taxon>Pseudomonadati</taxon>
        <taxon>Pseudomonadota</taxon>
        <taxon>Gammaproteobacteria</taxon>
        <taxon>Moraxellales</taxon>
        <taxon>Moraxellaceae</taxon>
        <taxon>Acinetobacter</taxon>
    </lineage>
</organism>
<dbReference type="Gene3D" id="3.30.1380.20">
    <property type="entry name" value="Trafficking protein particle complex subunit 3"/>
    <property type="match status" value="1"/>
</dbReference>
<dbReference type="KEGG" id="ala:BFG52_10990"/>
<dbReference type="SMART" id="SM00382">
    <property type="entry name" value="AAA"/>
    <property type="match status" value="1"/>
</dbReference>
<dbReference type="NCBIfam" id="NF041906">
    <property type="entry name" value="V4R_TF_MobR"/>
    <property type="match status" value="1"/>
</dbReference>
<dbReference type="InterPro" id="IPR002197">
    <property type="entry name" value="HTH_Fis"/>
</dbReference>
<evidence type="ECO:0000313" key="7">
    <source>
        <dbReference type="EMBL" id="AOA58823.1"/>
    </source>
</evidence>
<dbReference type="InterPro" id="IPR058031">
    <property type="entry name" value="AAA_lid_NorR"/>
</dbReference>
<dbReference type="Pfam" id="PF00158">
    <property type="entry name" value="Sigma54_activat"/>
    <property type="match status" value="1"/>
</dbReference>
<dbReference type="Pfam" id="PF02830">
    <property type="entry name" value="V4R"/>
    <property type="match status" value="1"/>
</dbReference>
<dbReference type="CDD" id="cd00009">
    <property type="entry name" value="AAA"/>
    <property type="match status" value="1"/>
</dbReference>
<dbReference type="GO" id="GO:0006355">
    <property type="term" value="P:regulation of DNA-templated transcription"/>
    <property type="evidence" value="ECO:0007669"/>
    <property type="project" value="InterPro"/>
</dbReference>
<dbReference type="Pfam" id="PF25601">
    <property type="entry name" value="AAA_lid_14"/>
    <property type="match status" value="1"/>
</dbReference>
<evidence type="ECO:0000256" key="5">
    <source>
        <dbReference type="ARBA" id="ARBA00023163"/>
    </source>
</evidence>
<keyword evidence="5" id="KW-0804">Transcription</keyword>
<keyword evidence="3" id="KW-0805">Transcription regulation</keyword>
<dbReference type="Proteomes" id="UP000093391">
    <property type="component" value="Chromosome"/>
</dbReference>
<dbReference type="AlphaFoldDB" id="A0A1B2M1C8"/>
<dbReference type="Gene3D" id="1.10.8.60">
    <property type="match status" value="1"/>
</dbReference>
<dbReference type="InterPro" id="IPR002078">
    <property type="entry name" value="Sigma_54_int"/>
</dbReference>
<dbReference type="InterPro" id="IPR003593">
    <property type="entry name" value="AAA+_ATPase"/>
</dbReference>
<keyword evidence="1" id="KW-0547">Nucleotide-binding</keyword>
<dbReference type="Pfam" id="PF02954">
    <property type="entry name" value="HTH_8"/>
    <property type="match status" value="1"/>
</dbReference>
<evidence type="ECO:0000259" key="6">
    <source>
        <dbReference type="PROSITE" id="PS50045"/>
    </source>
</evidence>
<dbReference type="InterPro" id="IPR027417">
    <property type="entry name" value="P-loop_NTPase"/>
</dbReference>
<evidence type="ECO:0000256" key="3">
    <source>
        <dbReference type="ARBA" id="ARBA00023015"/>
    </source>
</evidence>
<dbReference type="Pfam" id="PF06505">
    <property type="entry name" value="XylR_N"/>
    <property type="match status" value="1"/>
</dbReference>
<dbReference type="InterPro" id="IPR025662">
    <property type="entry name" value="Sigma_54_int_dom_ATP-bd_1"/>
</dbReference>
<dbReference type="InterPro" id="IPR004096">
    <property type="entry name" value="V4R"/>
</dbReference>
<dbReference type="Gene3D" id="1.10.10.60">
    <property type="entry name" value="Homeodomain-like"/>
    <property type="match status" value="1"/>
</dbReference>
<dbReference type="GO" id="GO:0043565">
    <property type="term" value="F:sequence-specific DNA binding"/>
    <property type="evidence" value="ECO:0007669"/>
    <property type="project" value="InterPro"/>
</dbReference>
<dbReference type="InterPro" id="IPR025943">
    <property type="entry name" value="Sigma_54_int_dom_ATP-bd_2"/>
</dbReference>
<dbReference type="STRING" id="1789224.BFG52_10990"/>
<evidence type="ECO:0000256" key="2">
    <source>
        <dbReference type="ARBA" id="ARBA00022840"/>
    </source>
</evidence>
<dbReference type="SUPFAM" id="SSF52540">
    <property type="entry name" value="P-loop containing nucleoside triphosphate hydrolases"/>
    <property type="match status" value="1"/>
</dbReference>
<dbReference type="PROSITE" id="PS00688">
    <property type="entry name" value="SIGMA54_INTERACT_3"/>
    <property type="match status" value="1"/>
</dbReference>
<dbReference type="InterPro" id="IPR024096">
    <property type="entry name" value="NO_sig/Golgi_transp_ligand-bd"/>
</dbReference>
<name>A0A1B2M1C8_9GAMM</name>
<keyword evidence="8" id="KW-1185">Reference proteome</keyword>
<accession>A0A1B2M1C8</accession>
<dbReference type="InterPro" id="IPR053774">
    <property type="entry name" value="MopR"/>
</dbReference>
<dbReference type="SUPFAM" id="SSF111126">
    <property type="entry name" value="Ligand-binding domain in the NO signalling and Golgi transport"/>
    <property type="match status" value="1"/>
</dbReference>
<dbReference type="Gene3D" id="3.40.50.300">
    <property type="entry name" value="P-loop containing nucleotide triphosphate hydrolases"/>
    <property type="match status" value="1"/>
</dbReference>
<feature type="domain" description="Sigma-54 factor interaction" evidence="6">
    <location>
        <begin position="243"/>
        <end position="472"/>
    </location>
</feature>
<dbReference type="InterPro" id="IPR009057">
    <property type="entry name" value="Homeodomain-like_sf"/>
</dbReference>
<protein>
    <submittedName>
        <fullName evidence="7">Sigma-54-dependent Fis family transcriptional regulator</fullName>
    </submittedName>
</protein>
<dbReference type="InterPro" id="IPR010523">
    <property type="entry name" value="XylR_N"/>
</dbReference>
<dbReference type="PANTHER" id="PTHR32071">
    <property type="entry name" value="TRANSCRIPTIONAL REGULATORY PROTEIN"/>
    <property type="match status" value="1"/>
</dbReference>
<dbReference type="PROSITE" id="PS00675">
    <property type="entry name" value="SIGMA54_INTERACT_1"/>
    <property type="match status" value="1"/>
</dbReference>
<dbReference type="GO" id="GO:0005524">
    <property type="term" value="F:ATP binding"/>
    <property type="evidence" value="ECO:0007669"/>
    <property type="project" value="UniProtKB-KW"/>
</dbReference>
<gene>
    <name evidence="7" type="ORF">BFG52_10990</name>
</gene>
<dbReference type="PROSITE" id="PS50045">
    <property type="entry name" value="SIGMA54_INTERACT_4"/>
    <property type="match status" value="1"/>
</dbReference>
<sequence>MARVKYDTTRQDSDHPQVQDLLSKINFDTKHGQIWFDEYRMVLMHTSIIGYLRKDLAQMIGLERTKRFFIRLGYQAGMKDAEVTTKMRPNLNEYDAFMAGPQMHGIRGMVQVEANQLELDYQQKKFYADLNWLNSFEADAHIEHFGMSDEPSCWMLLGYACGYSSFATGMTIIYKEVECKSAGHAHCRIIGKPLEQWENAEQLIQFLSPEPLEQELIALQSELRALKKCIYTDSDTDYNMFHSVGQSAAYKQVCHLLTKAAGSKVSILLQGETGVGKEAFARGVHQHSQRRQQAFVAVNCAAIPQELIESELFGVEKGAFTGAHQSRLGKFERANGGTIFLDEVIELSPRAQAALLRILQEGEFERVGDCQTRTLDVRVVTASNEDLEQAVKAGRFRADLYYRLNIFPVQIPPLRERREDIPLLVDYFLERFENMYGKSIQGLSEKTKAFMQSYTWPGNIRELENLLERAVLLTDDQQLIKLSAFFPQFKQDPEQLEQGLNYESVLQTGFCLESHEQQLIKTAMQKAKNNISEAARILGITRAALDYRLKKYQNQSV</sequence>
<evidence type="ECO:0000313" key="8">
    <source>
        <dbReference type="Proteomes" id="UP000093391"/>
    </source>
</evidence>